<dbReference type="AlphaFoldDB" id="A0A2R5FD62"/>
<comment type="caution">
    <text evidence="1">The sequence shown here is derived from an EMBL/GenBank/DDBJ whole genome shotgun (WGS) entry which is preliminary data.</text>
</comment>
<feature type="non-terminal residue" evidence="1">
    <location>
        <position position="136"/>
    </location>
</feature>
<protein>
    <submittedName>
        <fullName evidence="1">Uncharacterized protein</fullName>
    </submittedName>
</protein>
<evidence type="ECO:0000313" key="1">
    <source>
        <dbReference type="EMBL" id="GBG16212.1"/>
    </source>
</evidence>
<name>A0A2R5FD62_9STRA</name>
<organism evidence="1 2">
    <name type="scientific">Hondaea fermentalgiana</name>
    <dbReference type="NCBI Taxonomy" id="2315210"/>
    <lineage>
        <taxon>Eukaryota</taxon>
        <taxon>Sar</taxon>
        <taxon>Stramenopiles</taxon>
        <taxon>Bigyra</taxon>
        <taxon>Labyrinthulomycetes</taxon>
        <taxon>Thraustochytrida</taxon>
        <taxon>Thraustochytriidae</taxon>
        <taxon>Hondaea</taxon>
    </lineage>
</organism>
<dbReference type="EMBL" id="BEYU01001414">
    <property type="protein sequence ID" value="GBG16212.1"/>
    <property type="molecule type" value="Genomic_DNA"/>
</dbReference>
<proteinExistence type="predicted"/>
<sequence>MEVRGDAVQITVSATAKRPARVIKLLVSMFREQAETVFCGLEWRLLLHSPTTGARVSYHELTSARDNGSEELWAVDEEDDVADVADFDPFFVEQIGALDTDEDGTDVARVPDVPSLGPNEDTHVFLSHVQSTGGDL</sequence>
<gene>
    <name evidence="1" type="ORF">FCC1311_116872</name>
</gene>
<accession>A0A2R5FD62</accession>
<reference evidence="1 2" key="1">
    <citation type="submission" date="2017-12" db="EMBL/GenBank/DDBJ databases">
        <title>Sequencing, de novo assembly and annotation of complete genome of a new Thraustochytrid species, strain FCC1311.</title>
        <authorList>
            <person name="Sedici K."/>
            <person name="Godart F."/>
            <person name="Aiese Cigliano R."/>
            <person name="Sanseverino W."/>
            <person name="Barakat M."/>
            <person name="Ortet P."/>
            <person name="Marechal E."/>
            <person name="Cagnac O."/>
            <person name="Amato A."/>
        </authorList>
    </citation>
    <scope>NUCLEOTIDE SEQUENCE [LARGE SCALE GENOMIC DNA]</scope>
</reference>
<dbReference type="Proteomes" id="UP000241890">
    <property type="component" value="Unassembled WGS sequence"/>
</dbReference>
<keyword evidence="2" id="KW-1185">Reference proteome</keyword>
<dbReference type="InParanoid" id="A0A2R5FD62"/>
<evidence type="ECO:0000313" key="2">
    <source>
        <dbReference type="Proteomes" id="UP000241890"/>
    </source>
</evidence>